<reference evidence="5" key="2">
    <citation type="submission" date="2010-04" db="EMBL/GenBank/DDBJ databases">
        <authorList>
            <person name="Buell R."/>
            <person name="Hamilton J."/>
            <person name="Hostetler J."/>
        </authorList>
    </citation>
    <scope>NUCLEOTIDE SEQUENCE [LARGE SCALE GENOMIC DNA]</scope>
    <source>
        <strain evidence="5">DAOM:BR144</strain>
    </source>
</reference>
<evidence type="ECO:0000259" key="3">
    <source>
        <dbReference type="SMART" id="SM01000"/>
    </source>
</evidence>
<dbReference type="Pfam" id="PF09229">
    <property type="entry name" value="Aha1_N"/>
    <property type="match status" value="1"/>
</dbReference>
<evidence type="ECO:0000256" key="1">
    <source>
        <dbReference type="ARBA" id="ARBA00006817"/>
    </source>
</evidence>
<dbReference type="EMBL" id="GL376604">
    <property type="status" value="NOT_ANNOTATED_CDS"/>
    <property type="molecule type" value="Genomic_DNA"/>
</dbReference>
<evidence type="ECO:0000313" key="5">
    <source>
        <dbReference type="Proteomes" id="UP000019132"/>
    </source>
</evidence>
<dbReference type="InterPro" id="IPR036338">
    <property type="entry name" value="Aha1"/>
</dbReference>
<dbReference type="GO" id="GO:0001671">
    <property type="term" value="F:ATPase activator activity"/>
    <property type="evidence" value="ECO:0007669"/>
    <property type="project" value="InterPro"/>
</dbReference>
<evidence type="ECO:0000313" key="4">
    <source>
        <dbReference type="EnsemblProtists" id="PYU1_T006308"/>
    </source>
</evidence>
<dbReference type="GO" id="GO:0005829">
    <property type="term" value="C:cytosol"/>
    <property type="evidence" value="ECO:0007669"/>
    <property type="project" value="TreeGrafter"/>
</dbReference>
<reference evidence="5" key="1">
    <citation type="journal article" date="2010" name="Genome Biol.">
        <title>Genome sequence of the necrotrophic plant pathogen Pythium ultimum reveals original pathogenicity mechanisms and effector repertoire.</title>
        <authorList>
            <person name="Levesque C.A."/>
            <person name="Brouwer H."/>
            <person name="Cano L."/>
            <person name="Hamilton J.P."/>
            <person name="Holt C."/>
            <person name="Huitema E."/>
            <person name="Raffaele S."/>
            <person name="Robideau G.P."/>
            <person name="Thines M."/>
            <person name="Win J."/>
            <person name="Zerillo M.M."/>
            <person name="Beakes G.W."/>
            <person name="Boore J.L."/>
            <person name="Busam D."/>
            <person name="Dumas B."/>
            <person name="Ferriera S."/>
            <person name="Fuerstenberg S.I."/>
            <person name="Gachon C.M."/>
            <person name="Gaulin E."/>
            <person name="Govers F."/>
            <person name="Grenville-Briggs L."/>
            <person name="Horner N."/>
            <person name="Hostetler J."/>
            <person name="Jiang R.H."/>
            <person name="Johnson J."/>
            <person name="Krajaejun T."/>
            <person name="Lin H."/>
            <person name="Meijer H.J."/>
            <person name="Moore B."/>
            <person name="Morris P."/>
            <person name="Phuntmart V."/>
            <person name="Puiu D."/>
            <person name="Shetty J."/>
            <person name="Stajich J.E."/>
            <person name="Tripathy S."/>
            <person name="Wawra S."/>
            <person name="van West P."/>
            <person name="Whitty B.R."/>
            <person name="Coutinho P.M."/>
            <person name="Henrissat B."/>
            <person name="Martin F."/>
            <person name="Thomas P.D."/>
            <person name="Tyler B.M."/>
            <person name="De Vries R.P."/>
            <person name="Kamoun S."/>
            <person name="Yandell M."/>
            <person name="Tisserat N."/>
            <person name="Buell C.R."/>
        </authorList>
    </citation>
    <scope>NUCLEOTIDE SEQUENCE</scope>
    <source>
        <strain evidence="5">DAOM:BR144</strain>
    </source>
</reference>
<dbReference type="HOGENOM" id="CLU_1163748_0_0_1"/>
<sequence length="239" mass="25437">KLTRTEVVKETTSPTATKTTTSSSSVEKVEADDEDIGGTVRGYKKLADGRVTTFFNNELTEEARQLIGDIAPKKVEDANAVQIKSVEGGSAWNVGNTFEEKDMTAWAKSKFETLFTGVSAALPASAGVSGVVNAGTLSDVTGDASIAVVRGAKRYIFDFAFTLKCALQLENGDTTEGELKFLDVSSDSDGDYDAEAVVASRYQTAAGKALHAALSSPSSPFRAALKAQLDHFVKEYHTF</sequence>
<name>K3WMW6_GLOUD</name>
<dbReference type="EnsemblProtists" id="PYU1_T006308">
    <property type="protein sequence ID" value="PYU1_T006308"/>
    <property type="gene ID" value="PYU1_G006296"/>
</dbReference>
<dbReference type="PANTHER" id="PTHR13009">
    <property type="entry name" value="HEAT SHOCK PROTEIN 90 HSP90 CO-CHAPERONE AHA-1"/>
    <property type="match status" value="1"/>
</dbReference>
<dbReference type="Gene3D" id="3.15.10.20">
    <property type="entry name" value="Activator of Hsp90 ATPase Aha1, N-terminal domain"/>
    <property type="match status" value="1"/>
</dbReference>
<comment type="similarity">
    <text evidence="1">Belongs to the AHA1 family.</text>
</comment>
<dbReference type="InterPro" id="IPR015310">
    <property type="entry name" value="AHSA1-like_N"/>
</dbReference>
<feature type="compositionally biased region" description="Low complexity" evidence="2">
    <location>
        <begin position="10"/>
        <end position="26"/>
    </location>
</feature>
<dbReference type="SMART" id="SM01000">
    <property type="entry name" value="Aha1_N"/>
    <property type="match status" value="1"/>
</dbReference>
<accession>K3WMW6</accession>
<proteinExistence type="inferred from homology"/>
<feature type="domain" description="Activator of Hsp90 ATPase AHSA1-like N-terminal" evidence="3">
    <location>
        <begin position="100"/>
        <end position="238"/>
    </location>
</feature>
<evidence type="ECO:0000256" key="2">
    <source>
        <dbReference type="SAM" id="MobiDB-lite"/>
    </source>
</evidence>
<dbReference type="Proteomes" id="UP000019132">
    <property type="component" value="Unassembled WGS sequence"/>
</dbReference>
<feature type="region of interest" description="Disordered" evidence="2">
    <location>
        <begin position="1"/>
        <end position="28"/>
    </location>
</feature>
<keyword evidence="5" id="KW-1185">Reference proteome</keyword>
<dbReference type="AlphaFoldDB" id="K3WMW6"/>
<dbReference type="GO" id="GO:0051087">
    <property type="term" value="F:protein-folding chaperone binding"/>
    <property type="evidence" value="ECO:0007669"/>
    <property type="project" value="InterPro"/>
</dbReference>
<dbReference type="InParanoid" id="K3WMW6"/>
<dbReference type="PANTHER" id="PTHR13009:SF22">
    <property type="entry name" value="LD43819P"/>
    <property type="match status" value="1"/>
</dbReference>
<dbReference type="SUPFAM" id="SSF103111">
    <property type="entry name" value="Activator of Hsp90 ATPase, Aha1"/>
    <property type="match status" value="1"/>
</dbReference>
<dbReference type="GO" id="GO:0006457">
    <property type="term" value="P:protein folding"/>
    <property type="evidence" value="ECO:0007669"/>
    <property type="project" value="TreeGrafter"/>
</dbReference>
<dbReference type="VEuPathDB" id="FungiDB:PYU1_G006296"/>
<reference evidence="4" key="3">
    <citation type="submission" date="2015-02" db="UniProtKB">
        <authorList>
            <consortium name="EnsemblProtists"/>
        </authorList>
    </citation>
    <scope>IDENTIFICATION</scope>
    <source>
        <strain evidence="4">DAOM BR144</strain>
    </source>
</reference>
<protein>
    <recommendedName>
        <fullName evidence="3">Activator of Hsp90 ATPase AHSA1-like N-terminal domain-containing protein</fullName>
    </recommendedName>
</protein>
<dbReference type="eggNOG" id="ENOG502QQQY">
    <property type="taxonomic scope" value="Eukaryota"/>
</dbReference>
<organism evidence="4 5">
    <name type="scientific">Globisporangium ultimum (strain ATCC 200006 / CBS 805.95 / DAOM BR144)</name>
    <name type="common">Pythium ultimum</name>
    <dbReference type="NCBI Taxonomy" id="431595"/>
    <lineage>
        <taxon>Eukaryota</taxon>
        <taxon>Sar</taxon>
        <taxon>Stramenopiles</taxon>
        <taxon>Oomycota</taxon>
        <taxon>Peronosporomycetes</taxon>
        <taxon>Pythiales</taxon>
        <taxon>Pythiaceae</taxon>
        <taxon>Globisporangium</taxon>
    </lineage>
</organism>